<dbReference type="FunFam" id="3.30.70.270:FF:000001">
    <property type="entry name" value="Diguanylate cyclase domain protein"/>
    <property type="match status" value="1"/>
</dbReference>
<dbReference type="PANTHER" id="PTHR45138">
    <property type="entry name" value="REGULATORY COMPONENTS OF SENSORY TRANSDUCTION SYSTEM"/>
    <property type="match status" value="1"/>
</dbReference>
<dbReference type="InterPro" id="IPR029151">
    <property type="entry name" value="Sensor-like_sf"/>
</dbReference>
<dbReference type="SUPFAM" id="SSF55073">
    <property type="entry name" value="Nucleotide cyclase"/>
    <property type="match status" value="1"/>
</dbReference>
<keyword evidence="11" id="KW-1133">Transmembrane helix</keyword>
<evidence type="ECO:0000313" key="13">
    <source>
        <dbReference type="EMBL" id="SDH32717.1"/>
    </source>
</evidence>
<comment type="cofactor">
    <cofactor evidence="1">
        <name>Mg(2+)</name>
        <dbReference type="ChEBI" id="CHEBI:18420"/>
    </cofactor>
</comment>
<dbReference type="SUPFAM" id="SSF103190">
    <property type="entry name" value="Sensory domain-like"/>
    <property type="match status" value="2"/>
</dbReference>
<gene>
    <name evidence="13" type="ORF">SAMN04488136_11378</name>
</gene>
<keyword evidence="11" id="KW-0472">Membrane</keyword>
<dbReference type="InterPro" id="IPR000160">
    <property type="entry name" value="GGDEF_dom"/>
</dbReference>
<dbReference type="SMART" id="SM00267">
    <property type="entry name" value="GGDEF"/>
    <property type="match status" value="1"/>
</dbReference>
<evidence type="ECO:0000313" key="14">
    <source>
        <dbReference type="Proteomes" id="UP000198854"/>
    </source>
</evidence>
<dbReference type="PANTHER" id="PTHR45138:SF9">
    <property type="entry name" value="DIGUANYLATE CYCLASE DGCM-RELATED"/>
    <property type="match status" value="1"/>
</dbReference>
<evidence type="ECO:0000256" key="4">
    <source>
        <dbReference type="ARBA" id="ARBA00022553"/>
    </source>
</evidence>
<dbReference type="InterPro" id="IPR035965">
    <property type="entry name" value="PAS-like_dom_sf"/>
</dbReference>
<evidence type="ECO:0000256" key="5">
    <source>
        <dbReference type="ARBA" id="ARBA00022679"/>
    </source>
</evidence>
<dbReference type="RefSeq" id="WP_093274110.1">
    <property type="nucleotide sequence ID" value="NZ_FNDD01000013.1"/>
</dbReference>
<dbReference type="Pfam" id="PF21623">
    <property type="entry name" value="HK_sensor_dom_bact"/>
    <property type="match status" value="1"/>
</dbReference>
<dbReference type="GO" id="GO:0005524">
    <property type="term" value="F:ATP binding"/>
    <property type="evidence" value="ECO:0007669"/>
    <property type="project" value="UniProtKB-KW"/>
</dbReference>
<keyword evidence="9" id="KW-0902">Two-component regulatory system</keyword>
<dbReference type="Gene3D" id="3.30.450.20">
    <property type="entry name" value="PAS domain"/>
    <property type="match status" value="3"/>
</dbReference>
<evidence type="ECO:0000256" key="9">
    <source>
        <dbReference type="ARBA" id="ARBA00023012"/>
    </source>
</evidence>
<dbReference type="EC" id="2.7.7.65" evidence="3"/>
<organism evidence="13 14">
    <name type="scientific">Vibrio xiamenensis</name>
    <dbReference type="NCBI Taxonomy" id="861298"/>
    <lineage>
        <taxon>Bacteria</taxon>
        <taxon>Pseudomonadati</taxon>
        <taxon>Pseudomonadota</taxon>
        <taxon>Gammaproteobacteria</taxon>
        <taxon>Vibrionales</taxon>
        <taxon>Vibrionaceae</taxon>
        <taxon>Vibrio</taxon>
    </lineage>
</organism>
<protein>
    <recommendedName>
        <fullName evidence="3">diguanylate cyclase</fullName>
        <ecNumber evidence="3">2.7.7.65</ecNumber>
    </recommendedName>
</protein>
<dbReference type="PROSITE" id="PS50887">
    <property type="entry name" value="GGDEF"/>
    <property type="match status" value="1"/>
</dbReference>
<keyword evidence="7" id="KW-0418">Kinase</keyword>
<dbReference type="Pfam" id="PF13426">
    <property type="entry name" value="PAS_9"/>
    <property type="match status" value="1"/>
</dbReference>
<accession>A0A1G8BHM2</accession>
<dbReference type="NCBIfam" id="TIGR00229">
    <property type="entry name" value="sensory_box"/>
    <property type="match status" value="1"/>
</dbReference>
<dbReference type="GO" id="GO:0052621">
    <property type="term" value="F:diguanylate cyclase activity"/>
    <property type="evidence" value="ECO:0007669"/>
    <property type="project" value="UniProtKB-EC"/>
</dbReference>
<keyword evidence="6" id="KW-0547">Nucleotide-binding</keyword>
<dbReference type="InterPro" id="IPR000014">
    <property type="entry name" value="PAS"/>
</dbReference>
<evidence type="ECO:0000256" key="8">
    <source>
        <dbReference type="ARBA" id="ARBA00022840"/>
    </source>
</evidence>
<dbReference type="EMBL" id="FNDD01000013">
    <property type="protein sequence ID" value="SDH32717.1"/>
    <property type="molecule type" value="Genomic_DNA"/>
</dbReference>
<dbReference type="InterPro" id="IPR048760">
    <property type="entry name" value="VP0354-like_sensor_dom"/>
</dbReference>
<sequence>MKRIASTTTKMVVIWLGASLIIGGFYLHLSDKAYQLLVARLTTENQQMLSYVDTRASRIQNNLNNTFHELYSSSLIKDFAGTNRPDLKRYIENQWALVAVNSSYFYQLRYLNAQGEEKIRVEINNNTNKPYVVPDAELQDKSHRDYVAYARSLPNDTTGFVGVDIEYEHGRPVLPYLPGYRMIHPITNQEQRYGYFIANLDVLSIVRELTTHERNQDIDFINDLGFYRLSNQSNKLFGDLIAERYHYNLRSENTDLWRAIQAAPSRQGYYMSSMGLYVFKPLDSTLFMSKSPLIMLTHVPHQQIQNLFDKQLVAMEKEALIIWLFAGMLSGILAMVWDAKQRELLDQKFAELVLSSGTAIVITDAKHRIIRATSRFCEIVEKESPEIINANIFKFTLDPKQAKNIEQELHIAENWKGQMTFLTSSGQQRICQSEISSSPMRWNRMRHYVYSITDISEQYERIKQLKSQTERDPATELWNKGKFHTVLDHYSKLYQRYPDQPPSCLAIIDIDNFKNINDSQGHSVGDRIILYVADKLTALLRDTDFIARIGGDEFAVIIQHADTDKAALLMRRVCQTIASSEAYSLTVSIGIAQIELNSEHTFSHADEALYRSKAKGKNCVTIHGKEQLHIIKTQFSD</sequence>
<dbReference type="GO" id="GO:0005886">
    <property type="term" value="C:plasma membrane"/>
    <property type="evidence" value="ECO:0007669"/>
    <property type="project" value="UniProtKB-SubCell"/>
</dbReference>
<evidence type="ECO:0000256" key="3">
    <source>
        <dbReference type="ARBA" id="ARBA00012528"/>
    </source>
</evidence>
<dbReference type="InterPro" id="IPR029787">
    <property type="entry name" value="Nucleotide_cyclase"/>
</dbReference>
<evidence type="ECO:0000256" key="1">
    <source>
        <dbReference type="ARBA" id="ARBA00001946"/>
    </source>
</evidence>
<evidence type="ECO:0000256" key="10">
    <source>
        <dbReference type="ARBA" id="ARBA00034247"/>
    </source>
</evidence>
<dbReference type="SUPFAM" id="SSF55785">
    <property type="entry name" value="PYP-like sensor domain (PAS domain)"/>
    <property type="match status" value="1"/>
</dbReference>
<evidence type="ECO:0000256" key="2">
    <source>
        <dbReference type="ARBA" id="ARBA00004533"/>
    </source>
</evidence>
<comment type="subcellular location">
    <subcellularLocation>
        <location evidence="2">Cell inner membrane</location>
    </subcellularLocation>
</comment>
<dbReference type="NCBIfam" id="TIGR00254">
    <property type="entry name" value="GGDEF"/>
    <property type="match status" value="1"/>
</dbReference>
<dbReference type="GO" id="GO:0016301">
    <property type="term" value="F:kinase activity"/>
    <property type="evidence" value="ECO:0007669"/>
    <property type="project" value="UniProtKB-KW"/>
</dbReference>
<reference evidence="13 14" key="1">
    <citation type="submission" date="2016-10" db="EMBL/GenBank/DDBJ databases">
        <authorList>
            <person name="de Groot N.N."/>
        </authorList>
    </citation>
    <scope>NUCLEOTIDE SEQUENCE [LARGE SCALE GENOMIC DNA]</scope>
    <source>
        <strain evidence="13 14">CGMCC 1.10228</strain>
    </source>
</reference>
<feature type="domain" description="GGDEF" evidence="12">
    <location>
        <begin position="501"/>
        <end position="625"/>
    </location>
</feature>
<evidence type="ECO:0000256" key="6">
    <source>
        <dbReference type="ARBA" id="ARBA00022741"/>
    </source>
</evidence>
<dbReference type="GO" id="GO:1902201">
    <property type="term" value="P:negative regulation of bacterial-type flagellum-dependent cell motility"/>
    <property type="evidence" value="ECO:0007669"/>
    <property type="project" value="TreeGrafter"/>
</dbReference>
<comment type="catalytic activity">
    <reaction evidence="10">
        <text>2 GTP = 3',3'-c-di-GMP + 2 diphosphate</text>
        <dbReference type="Rhea" id="RHEA:24898"/>
        <dbReference type="ChEBI" id="CHEBI:33019"/>
        <dbReference type="ChEBI" id="CHEBI:37565"/>
        <dbReference type="ChEBI" id="CHEBI:58805"/>
        <dbReference type="EC" id="2.7.7.65"/>
    </reaction>
</comment>
<dbReference type="STRING" id="861298.SAMN04488136_11378"/>
<evidence type="ECO:0000259" key="12">
    <source>
        <dbReference type="PROSITE" id="PS50887"/>
    </source>
</evidence>
<dbReference type="InterPro" id="IPR050469">
    <property type="entry name" value="Diguanylate_Cyclase"/>
</dbReference>
<keyword evidence="8" id="KW-0067">ATP-binding</keyword>
<keyword evidence="11" id="KW-0812">Transmembrane</keyword>
<keyword evidence="14" id="KW-1185">Reference proteome</keyword>
<dbReference type="OrthoDB" id="9812260at2"/>
<proteinExistence type="predicted"/>
<evidence type="ECO:0000256" key="7">
    <source>
        <dbReference type="ARBA" id="ARBA00022777"/>
    </source>
</evidence>
<dbReference type="CDD" id="cd01949">
    <property type="entry name" value="GGDEF"/>
    <property type="match status" value="1"/>
</dbReference>
<dbReference type="InterPro" id="IPR043128">
    <property type="entry name" value="Rev_trsase/Diguanyl_cyclase"/>
</dbReference>
<dbReference type="GO" id="GO:0000160">
    <property type="term" value="P:phosphorelay signal transduction system"/>
    <property type="evidence" value="ECO:0007669"/>
    <property type="project" value="UniProtKB-KW"/>
</dbReference>
<dbReference type="Gene3D" id="3.30.70.270">
    <property type="match status" value="1"/>
</dbReference>
<dbReference type="CDD" id="cd00130">
    <property type="entry name" value="PAS"/>
    <property type="match status" value="1"/>
</dbReference>
<dbReference type="Pfam" id="PF00990">
    <property type="entry name" value="GGDEF"/>
    <property type="match status" value="1"/>
</dbReference>
<dbReference type="Proteomes" id="UP000198854">
    <property type="component" value="Unassembled WGS sequence"/>
</dbReference>
<keyword evidence="4" id="KW-0597">Phosphoprotein</keyword>
<keyword evidence="5" id="KW-0808">Transferase</keyword>
<feature type="transmembrane region" description="Helical" evidence="11">
    <location>
        <begin position="12"/>
        <end position="29"/>
    </location>
</feature>
<evidence type="ECO:0000256" key="11">
    <source>
        <dbReference type="SAM" id="Phobius"/>
    </source>
</evidence>
<dbReference type="GO" id="GO:0043709">
    <property type="term" value="P:cell adhesion involved in single-species biofilm formation"/>
    <property type="evidence" value="ECO:0007669"/>
    <property type="project" value="TreeGrafter"/>
</dbReference>
<dbReference type="AlphaFoldDB" id="A0A1G8BHM2"/>
<name>A0A1G8BHM2_9VIBR</name>